<dbReference type="AlphaFoldDB" id="A0ABD3W3B9"/>
<dbReference type="SUPFAM" id="SSF55550">
    <property type="entry name" value="SH2 domain"/>
    <property type="match status" value="2"/>
</dbReference>
<dbReference type="Gene3D" id="3.30.60.20">
    <property type="match status" value="2"/>
</dbReference>
<feature type="domain" description="SAM" evidence="11">
    <location>
        <begin position="202"/>
        <end position="265"/>
    </location>
</feature>
<dbReference type="InterPro" id="IPR051854">
    <property type="entry name" value="Rho-type_GAP"/>
</dbReference>
<dbReference type="EMBL" id="JBJQND010000008">
    <property type="protein sequence ID" value="KAL3868382.1"/>
    <property type="molecule type" value="Genomic_DNA"/>
</dbReference>
<feature type="domain" description="SH2" evidence="8">
    <location>
        <begin position="592"/>
        <end position="685"/>
    </location>
</feature>
<dbReference type="SMART" id="SM00454">
    <property type="entry name" value="SAM"/>
    <property type="match status" value="1"/>
</dbReference>
<dbReference type="SUPFAM" id="SSF47769">
    <property type="entry name" value="SAM/Pointed domain"/>
    <property type="match status" value="1"/>
</dbReference>
<dbReference type="PROSITE" id="PS00479">
    <property type="entry name" value="ZF_DAG_PE_1"/>
    <property type="match status" value="2"/>
</dbReference>
<dbReference type="InterPro" id="IPR035022">
    <property type="entry name" value="PI3kinase_P85_nSH2"/>
</dbReference>
<dbReference type="GO" id="GO:0046872">
    <property type="term" value="F:metal ion binding"/>
    <property type="evidence" value="ECO:0007669"/>
    <property type="project" value="UniProtKB-KW"/>
</dbReference>
<feature type="domain" description="SH3" evidence="9">
    <location>
        <begin position="11"/>
        <end position="81"/>
    </location>
</feature>
<dbReference type="InterPro" id="IPR036028">
    <property type="entry name" value="SH3-like_dom_sf"/>
</dbReference>
<dbReference type="Pfam" id="PF00130">
    <property type="entry name" value="C1_1"/>
    <property type="match status" value="1"/>
</dbReference>
<dbReference type="CDD" id="cd00159">
    <property type="entry name" value="RhoGAP"/>
    <property type="match status" value="1"/>
</dbReference>
<evidence type="ECO:0008006" key="15">
    <source>
        <dbReference type="Google" id="ProtNLM"/>
    </source>
</evidence>
<evidence type="ECO:0000259" key="11">
    <source>
        <dbReference type="PROSITE" id="PS50105"/>
    </source>
</evidence>
<dbReference type="InterPro" id="IPR036860">
    <property type="entry name" value="SH2_dom_sf"/>
</dbReference>
<evidence type="ECO:0000256" key="7">
    <source>
        <dbReference type="SAM" id="MobiDB-lite"/>
    </source>
</evidence>
<dbReference type="InterPro" id="IPR000198">
    <property type="entry name" value="RhoGAP_dom"/>
</dbReference>
<dbReference type="PANTHER" id="PTHR46075:SF5">
    <property type="entry name" value="PHOSPHATIDYLINOSITOL 3-KINASE REGULATORY SUBUNIT ALPHA"/>
    <property type="match status" value="1"/>
</dbReference>
<keyword evidence="3" id="KW-0479">Metal-binding</keyword>
<dbReference type="InterPro" id="IPR001452">
    <property type="entry name" value="SH3_domain"/>
</dbReference>
<dbReference type="Pfam" id="PF00017">
    <property type="entry name" value="SH2"/>
    <property type="match status" value="2"/>
</dbReference>
<dbReference type="Gene3D" id="1.10.555.10">
    <property type="entry name" value="Rho GTPase activation protein"/>
    <property type="match status" value="1"/>
</dbReference>
<dbReference type="Gene3D" id="3.30.505.10">
    <property type="entry name" value="SH2 domain"/>
    <property type="match status" value="2"/>
</dbReference>
<dbReference type="PROSITE" id="PS50001">
    <property type="entry name" value="SH2"/>
    <property type="match status" value="2"/>
</dbReference>
<sequence length="976" mass="111647">MVKSIPLSGMGDVYLYEVLYAYHPKKDNPSDIPIDPGDEIQVAAKDVPSSESKDSSWVFGYNVTKKIKGLFPSNYVKPVQLVQASKPTVPPKPTVLQSPSNDQYMDFAPKASTSRRTQLKTSVSDEVVGHYLVDSCFLKPILCFHCRDFIWGIGVVGKRCEVCGNCCHLECAKVVASSRCQQSLALERDNSPPGGHIRLEDWTVSNVVDWMAALNLYRYAELFLEKGITGSKLMTMDEEKLKEMGIRDEFHQKSILVCIDELCGRNPDSRPYAQSLPPPGHCDMEAASCASTTDHRFAEYNFSSLQRCHLCDKFLYGLMRQGVQCRDCGICSHRLCSATKPTDCSSTPKRVRRPSFTQNAVFGADLSEEISRGPGDLPWVMVKCIEVVERWCRQHESEALSVYRISAKTEEVNEIKSIFNRSDPSQINLESFNVHCVAGVLKKYLRELPNPVIPVEMYSQFITVASNKENPSDLGKNLMELLEMMPPIHRATLSYLMGHFIRLWQIQHESNVEDGLDKLSHVFCHILLRPPWEKLIEIVENTKLHIDIFEELLRNGNWGETPPPSPPPIPPRPQPPENSNMSQHEQVKEAEWYWGMISREEVNELLRDKPDGYFLVRDASTPGDYTLTLRKGGSNKLIKIYHKDNKYGFVEPLTFDSVVELIQYYRHNSLAIYNRTLDIKLLYPVCHTRVQDTAASDDIQLEKKRLCSINTEFLQKEKEYDHLYEEHTHTQLDLQLKHQALDAFKETITVFNEQLKLHQSFHGEATHNEIARLHDNYELLKARLGSITESKGQLEVDIKRKTQYNRALIGEMNSLKPEIKRLSRQRDAIRKWLLEKKVLDDEITSLLEGSSVDDSCFSQDSWLVKCNREDAVLFLKDRPDGTFLIRPREDGRTYALSIINKGQVDHCIIVEKNSHYGFAEPHIKFSSLKQLVAHYQKESLKEHNEKLDVRLLYPVNLSDGRGMSDSEAVYSQMISN</sequence>
<dbReference type="SMART" id="SM00252">
    <property type="entry name" value="SH2"/>
    <property type="match status" value="2"/>
</dbReference>
<evidence type="ECO:0000256" key="5">
    <source>
        <dbReference type="PROSITE-ProRule" id="PRU00191"/>
    </source>
</evidence>
<dbReference type="SUPFAM" id="SSF50044">
    <property type="entry name" value="SH3-domain"/>
    <property type="match status" value="1"/>
</dbReference>
<dbReference type="InterPro" id="IPR008936">
    <property type="entry name" value="Rho_GTPase_activation_prot"/>
</dbReference>
<dbReference type="FunFam" id="3.30.505.10:FF:000014">
    <property type="entry name" value="Phosphatidylinositol 3-kinase regulatory subunit alpha"/>
    <property type="match status" value="1"/>
</dbReference>
<evidence type="ECO:0000259" key="12">
    <source>
        <dbReference type="PROSITE" id="PS50238"/>
    </source>
</evidence>
<dbReference type="CDD" id="cd20830">
    <property type="entry name" value="C1_PIK3R-like_rpt2"/>
    <property type="match status" value="1"/>
</dbReference>
<dbReference type="Gene3D" id="1.10.150.50">
    <property type="entry name" value="Transcription Factor, Ets-1"/>
    <property type="match status" value="1"/>
</dbReference>
<accession>A0ABD3W3B9</accession>
<feature type="domain" description="SH2" evidence="8">
    <location>
        <begin position="832"/>
        <end position="955"/>
    </location>
</feature>
<dbReference type="Proteomes" id="UP001634394">
    <property type="component" value="Unassembled WGS sequence"/>
</dbReference>
<evidence type="ECO:0000256" key="1">
    <source>
        <dbReference type="ARBA" id="ARBA00022443"/>
    </source>
</evidence>
<keyword evidence="14" id="KW-1185">Reference proteome</keyword>
<name>A0ABD3W3B9_SINWO</name>
<keyword evidence="4" id="KW-0862">Zinc</keyword>
<reference evidence="13 14" key="1">
    <citation type="submission" date="2024-11" db="EMBL/GenBank/DDBJ databases">
        <title>Chromosome-level genome assembly of the freshwater bivalve Anodonta woodiana.</title>
        <authorList>
            <person name="Chen X."/>
        </authorList>
    </citation>
    <scope>NUCLEOTIDE SEQUENCE [LARGE SCALE GENOMIC DNA]</scope>
    <source>
        <strain evidence="13">MN2024</strain>
        <tissue evidence="13">Gills</tissue>
    </source>
</reference>
<dbReference type="CDD" id="cd09942">
    <property type="entry name" value="SH2_nSH2_p85_like"/>
    <property type="match status" value="1"/>
</dbReference>
<dbReference type="PROSITE" id="PS50081">
    <property type="entry name" value="ZF_DAG_PE_2"/>
    <property type="match status" value="2"/>
</dbReference>
<dbReference type="InterPro" id="IPR032498">
    <property type="entry name" value="PI3K_P85_iSH2"/>
</dbReference>
<evidence type="ECO:0000259" key="8">
    <source>
        <dbReference type="PROSITE" id="PS50001"/>
    </source>
</evidence>
<dbReference type="SUPFAM" id="SSF57889">
    <property type="entry name" value="Cysteine-rich domain"/>
    <property type="match status" value="2"/>
</dbReference>
<dbReference type="FunFam" id="3.30.505.10:FF:000100">
    <property type="entry name" value="phosphatidylinositol 3-kinase regulatory subunit gamma"/>
    <property type="match status" value="1"/>
</dbReference>
<dbReference type="PRINTS" id="PR00678">
    <property type="entry name" value="PI3KINASEP85"/>
</dbReference>
<dbReference type="SMART" id="SM00324">
    <property type="entry name" value="RhoGAP"/>
    <property type="match status" value="1"/>
</dbReference>
<feature type="compositionally biased region" description="Pro residues" evidence="7">
    <location>
        <begin position="561"/>
        <end position="576"/>
    </location>
</feature>
<dbReference type="PROSITE" id="PS50105">
    <property type="entry name" value="SAM_DOMAIN"/>
    <property type="match status" value="1"/>
</dbReference>
<dbReference type="InterPro" id="IPR001660">
    <property type="entry name" value="SAM"/>
</dbReference>
<evidence type="ECO:0000259" key="10">
    <source>
        <dbReference type="PROSITE" id="PS50081"/>
    </source>
</evidence>
<dbReference type="Pfam" id="PF07647">
    <property type="entry name" value="SAM_2"/>
    <property type="match status" value="1"/>
</dbReference>
<keyword evidence="1 6" id="KW-0728">SH3 domain</keyword>
<dbReference type="Pfam" id="PF00620">
    <property type="entry name" value="RhoGAP"/>
    <property type="match status" value="1"/>
</dbReference>
<evidence type="ECO:0000259" key="9">
    <source>
        <dbReference type="PROSITE" id="PS50002"/>
    </source>
</evidence>
<dbReference type="InterPro" id="IPR013761">
    <property type="entry name" value="SAM/pointed_sf"/>
</dbReference>
<dbReference type="PROSITE" id="PS50002">
    <property type="entry name" value="SH3"/>
    <property type="match status" value="1"/>
</dbReference>
<evidence type="ECO:0000313" key="13">
    <source>
        <dbReference type="EMBL" id="KAL3868382.1"/>
    </source>
</evidence>
<dbReference type="SMART" id="SM00326">
    <property type="entry name" value="SH3"/>
    <property type="match status" value="1"/>
</dbReference>
<dbReference type="InterPro" id="IPR046349">
    <property type="entry name" value="C1-like_sf"/>
</dbReference>
<feature type="region of interest" description="Disordered" evidence="7">
    <location>
        <begin position="557"/>
        <end position="584"/>
    </location>
</feature>
<dbReference type="SUPFAM" id="SSF48350">
    <property type="entry name" value="GTPase activation domain, GAP"/>
    <property type="match status" value="1"/>
</dbReference>
<evidence type="ECO:0000256" key="4">
    <source>
        <dbReference type="ARBA" id="ARBA00022833"/>
    </source>
</evidence>
<proteinExistence type="predicted"/>
<dbReference type="Gene3D" id="2.30.30.40">
    <property type="entry name" value="SH3 Domains"/>
    <property type="match status" value="1"/>
</dbReference>
<comment type="caution">
    <text evidence="13">The sequence shown here is derived from an EMBL/GenBank/DDBJ whole genome shotgun (WGS) entry which is preliminary data.</text>
</comment>
<dbReference type="GO" id="GO:0005096">
    <property type="term" value="F:GTPase activator activity"/>
    <property type="evidence" value="ECO:0007669"/>
    <property type="project" value="UniProtKB-KW"/>
</dbReference>
<dbReference type="SMART" id="SM00109">
    <property type="entry name" value="C1"/>
    <property type="match status" value="2"/>
</dbReference>
<dbReference type="Gene3D" id="1.10.287.1490">
    <property type="match status" value="1"/>
</dbReference>
<gene>
    <name evidence="13" type="ORF">ACJMK2_041194</name>
</gene>
<dbReference type="InterPro" id="IPR002219">
    <property type="entry name" value="PKC_DAG/PE"/>
</dbReference>
<feature type="domain" description="Rho-GAP" evidence="12">
    <location>
        <begin position="364"/>
        <end position="560"/>
    </location>
</feature>
<feature type="domain" description="Phorbol-ester/DAG-type" evidence="10">
    <location>
        <begin position="294"/>
        <end position="344"/>
    </location>
</feature>
<dbReference type="PROSITE" id="PS50238">
    <property type="entry name" value="RHOGAP"/>
    <property type="match status" value="1"/>
</dbReference>
<dbReference type="InterPro" id="IPR000980">
    <property type="entry name" value="SH2"/>
</dbReference>
<organism evidence="13 14">
    <name type="scientific">Sinanodonta woodiana</name>
    <name type="common">Chinese pond mussel</name>
    <name type="synonym">Anodonta woodiana</name>
    <dbReference type="NCBI Taxonomy" id="1069815"/>
    <lineage>
        <taxon>Eukaryota</taxon>
        <taxon>Metazoa</taxon>
        <taxon>Spiralia</taxon>
        <taxon>Lophotrochozoa</taxon>
        <taxon>Mollusca</taxon>
        <taxon>Bivalvia</taxon>
        <taxon>Autobranchia</taxon>
        <taxon>Heteroconchia</taxon>
        <taxon>Palaeoheterodonta</taxon>
        <taxon>Unionida</taxon>
        <taxon>Unionoidea</taxon>
        <taxon>Unionidae</taxon>
        <taxon>Unioninae</taxon>
        <taxon>Sinanodonta</taxon>
    </lineage>
</organism>
<evidence type="ECO:0000256" key="6">
    <source>
        <dbReference type="PROSITE-ProRule" id="PRU00192"/>
    </source>
</evidence>
<evidence type="ECO:0000256" key="3">
    <source>
        <dbReference type="ARBA" id="ARBA00022723"/>
    </source>
</evidence>
<dbReference type="CDD" id="cd00174">
    <property type="entry name" value="SH3"/>
    <property type="match status" value="1"/>
</dbReference>
<dbReference type="PANTHER" id="PTHR46075">
    <property type="entry name" value="CHIMERIN FAMILY MEMBER"/>
    <property type="match status" value="1"/>
</dbReference>
<dbReference type="Pfam" id="PF16454">
    <property type="entry name" value="PI3K_P85_iSH2"/>
    <property type="match status" value="1"/>
</dbReference>
<evidence type="ECO:0000313" key="14">
    <source>
        <dbReference type="Proteomes" id="UP001634394"/>
    </source>
</evidence>
<dbReference type="PRINTS" id="PR00401">
    <property type="entry name" value="SH2DOMAIN"/>
</dbReference>
<feature type="domain" description="Phorbol-ester/DAG-type" evidence="10">
    <location>
        <begin position="129"/>
        <end position="180"/>
    </location>
</feature>
<evidence type="ECO:0000256" key="2">
    <source>
        <dbReference type="ARBA" id="ARBA00022468"/>
    </source>
</evidence>
<protein>
    <recommendedName>
        <fullName evidence="15">Phosphatidylinositol 3-kinase regulatory subunit alpha</fullName>
    </recommendedName>
</protein>
<keyword evidence="2" id="KW-0343">GTPase activation</keyword>
<keyword evidence="5" id="KW-0727">SH2 domain</keyword>